<evidence type="ECO:0000313" key="7">
    <source>
        <dbReference type="EMBL" id="XBM00659.1"/>
    </source>
</evidence>
<feature type="transmembrane region" description="Helical" evidence="5">
    <location>
        <begin position="153"/>
        <end position="173"/>
    </location>
</feature>
<feature type="domain" description="EamA" evidence="6">
    <location>
        <begin position="11"/>
        <end position="143"/>
    </location>
</feature>
<reference evidence="7" key="1">
    <citation type="submission" date="2024-05" db="EMBL/GenBank/DDBJ databases">
        <authorList>
            <person name="Yang L."/>
            <person name="Pan L."/>
        </authorList>
    </citation>
    <scope>NUCLEOTIDE SEQUENCE</scope>
    <source>
        <strain evidence="7">FCG-7</strain>
    </source>
</reference>
<comment type="subcellular location">
    <subcellularLocation>
        <location evidence="1">Membrane</location>
        <topology evidence="1">Multi-pass membrane protein</topology>
    </subcellularLocation>
</comment>
<dbReference type="PANTHER" id="PTHR22911:SF6">
    <property type="entry name" value="SOLUTE CARRIER FAMILY 35 MEMBER G1"/>
    <property type="match status" value="1"/>
</dbReference>
<keyword evidence="2 5" id="KW-0812">Transmembrane</keyword>
<evidence type="ECO:0000256" key="3">
    <source>
        <dbReference type="ARBA" id="ARBA00022989"/>
    </source>
</evidence>
<feature type="transmembrane region" description="Helical" evidence="5">
    <location>
        <begin position="42"/>
        <end position="60"/>
    </location>
</feature>
<dbReference type="KEGG" id="cmav:ABHF33_16650"/>
<dbReference type="AlphaFoldDB" id="A0AAU7FAW9"/>
<dbReference type="SUPFAM" id="SSF103481">
    <property type="entry name" value="Multidrug resistance efflux transporter EmrE"/>
    <property type="match status" value="2"/>
</dbReference>
<feature type="transmembrane region" description="Helical" evidence="5">
    <location>
        <begin position="243"/>
        <end position="264"/>
    </location>
</feature>
<dbReference type="InterPro" id="IPR000620">
    <property type="entry name" value="EamA_dom"/>
</dbReference>
<dbReference type="RefSeq" id="WP_348945001.1">
    <property type="nucleotide sequence ID" value="NZ_CP157355.1"/>
</dbReference>
<organism evidence="7">
    <name type="scientific">Chitinibacter mangrovi</name>
    <dbReference type="NCBI Taxonomy" id="3153927"/>
    <lineage>
        <taxon>Bacteria</taxon>
        <taxon>Pseudomonadati</taxon>
        <taxon>Pseudomonadota</taxon>
        <taxon>Betaproteobacteria</taxon>
        <taxon>Neisseriales</taxon>
        <taxon>Chitinibacteraceae</taxon>
        <taxon>Chitinibacter</taxon>
    </lineage>
</organism>
<evidence type="ECO:0000256" key="5">
    <source>
        <dbReference type="SAM" id="Phobius"/>
    </source>
</evidence>
<dbReference type="Pfam" id="PF00892">
    <property type="entry name" value="EamA"/>
    <property type="match status" value="2"/>
</dbReference>
<sequence>MKTYFLKASQSGPFWMVLAGLAFAVMGVFVKLGSATFSTAELVFYRCAAGLIGIALIVLPQGKSLRVGADSLKLHLSRSVSGFVALMLYFYAIGHLPLATAVTLNYTSPIFFVLLVTMRQRQWPQSSQILSVLLGFVGVLFLLRPTLNGDQWLAGILGLGSGMLASVAYLNVSELGKAGEPEWRTVFYFSLVSTLGAGAWMLLQTPALHRPSVGEWLIVLGMGVAATLAQLCMTRAYRKGRSLVVVSLAYLTVLFSTLFSFLLWQERISPLAILGMLLIAVAGIWAGATRVQRS</sequence>
<gene>
    <name evidence="7" type="ORF">ABHF33_16650</name>
</gene>
<keyword evidence="3 5" id="KW-1133">Transmembrane helix</keyword>
<evidence type="ECO:0000259" key="6">
    <source>
        <dbReference type="Pfam" id="PF00892"/>
    </source>
</evidence>
<evidence type="ECO:0000256" key="2">
    <source>
        <dbReference type="ARBA" id="ARBA00022692"/>
    </source>
</evidence>
<dbReference type="EMBL" id="CP157355">
    <property type="protein sequence ID" value="XBM00659.1"/>
    <property type="molecule type" value="Genomic_DNA"/>
</dbReference>
<feature type="domain" description="EamA" evidence="6">
    <location>
        <begin position="156"/>
        <end position="282"/>
    </location>
</feature>
<keyword evidence="4 5" id="KW-0472">Membrane</keyword>
<dbReference type="PANTHER" id="PTHR22911">
    <property type="entry name" value="ACYL-MALONYL CONDENSING ENZYME-RELATED"/>
    <property type="match status" value="1"/>
</dbReference>
<feature type="transmembrane region" description="Helical" evidence="5">
    <location>
        <begin position="12"/>
        <end position="30"/>
    </location>
</feature>
<feature type="transmembrane region" description="Helical" evidence="5">
    <location>
        <begin position="215"/>
        <end position="231"/>
    </location>
</feature>
<protein>
    <submittedName>
        <fullName evidence="7">DMT family transporter</fullName>
    </submittedName>
</protein>
<feature type="transmembrane region" description="Helical" evidence="5">
    <location>
        <begin position="185"/>
        <end position="203"/>
    </location>
</feature>
<feature type="transmembrane region" description="Helical" evidence="5">
    <location>
        <begin position="129"/>
        <end position="147"/>
    </location>
</feature>
<dbReference type="GO" id="GO:0016020">
    <property type="term" value="C:membrane"/>
    <property type="evidence" value="ECO:0007669"/>
    <property type="project" value="UniProtKB-SubCell"/>
</dbReference>
<dbReference type="Gene3D" id="1.10.3730.20">
    <property type="match status" value="1"/>
</dbReference>
<dbReference type="InterPro" id="IPR037185">
    <property type="entry name" value="EmrE-like"/>
</dbReference>
<feature type="transmembrane region" description="Helical" evidence="5">
    <location>
        <begin position="98"/>
        <end position="117"/>
    </location>
</feature>
<feature type="transmembrane region" description="Helical" evidence="5">
    <location>
        <begin position="270"/>
        <end position="288"/>
    </location>
</feature>
<evidence type="ECO:0000256" key="1">
    <source>
        <dbReference type="ARBA" id="ARBA00004141"/>
    </source>
</evidence>
<name>A0AAU7FAW9_9NEIS</name>
<evidence type="ECO:0000256" key="4">
    <source>
        <dbReference type="ARBA" id="ARBA00023136"/>
    </source>
</evidence>
<proteinExistence type="predicted"/>
<accession>A0AAU7FAW9</accession>